<feature type="region of interest" description="Disordered" evidence="1">
    <location>
        <begin position="78"/>
        <end position="189"/>
    </location>
</feature>
<dbReference type="Proteomes" id="UP001231189">
    <property type="component" value="Unassembled WGS sequence"/>
</dbReference>
<name>A0AAD8TQV0_LOLMU</name>
<accession>A0AAD8TQV0</accession>
<reference evidence="2" key="1">
    <citation type="submission" date="2023-07" db="EMBL/GenBank/DDBJ databases">
        <title>A chromosome-level genome assembly of Lolium multiflorum.</title>
        <authorList>
            <person name="Chen Y."/>
            <person name="Copetti D."/>
            <person name="Kolliker R."/>
            <person name="Studer B."/>
        </authorList>
    </citation>
    <scope>NUCLEOTIDE SEQUENCE</scope>
    <source>
        <strain evidence="2">02402/16</strain>
        <tissue evidence="2">Leaf</tissue>
    </source>
</reference>
<feature type="region of interest" description="Disordered" evidence="1">
    <location>
        <begin position="275"/>
        <end position="303"/>
    </location>
</feature>
<evidence type="ECO:0000313" key="3">
    <source>
        <dbReference type="Proteomes" id="UP001231189"/>
    </source>
</evidence>
<dbReference type="PANTHER" id="PTHR35046:SF26">
    <property type="entry name" value="RNA-DIRECTED DNA POLYMERASE"/>
    <property type="match status" value="1"/>
</dbReference>
<evidence type="ECO:0008006" key="4">
    <source>
        <dbReference type="Google" id="ProtNLM"/>
    </source>
</evidence>
<dbReference type="EMBL" id="JAUUTY010000001">
    <property type="protein sequence ID" value="KAK1692155.1"/>
    <property type="molecule type" value="Genomic_DNA"/>
</dbReference>
<dbReference type="AlphaFoldDB" id="A0AAD8TQV0"/>
<evidence type="ECO:0000256" key="1">
    <source>
        <dbReference type="SAM" id="MobiDB-lite"/>
    </source>
</evidence>
<gene>
    <name evidence="2" type="ORF">QYE76_008852</name>
</gene>
<keyword evidence="3" id="KW-1185">Reference proteome</keyword>
<sequence length="420" mass="47789">MAARRNFSWMEARKTGDEDIPTKLLPPSLQDEDNAAVKLKSNEVRIGPMTRARAKLLKQQVRRWSKHRTRRRGVAGCEAGYGAGHEAGPEDIPRTREGGEGGMREGRRRSPGRRHTRYDRPPRRPARSHVRFDRVPRRISPAPTGPWTGAHRTPSRGSGPLVRSPPCAKPGSNRPARSLARSTGPQAGRVRVNLDQIPIWKNKDGADIVSWREYEALRNETQREFRAQGEGLPADIEKVTKKLDTTDETVNAIQVQVTDIQRSIQALQLAVENLTQQQQPEEEDSVHGDFEEEQQQPAAGHGVGCGNCGRGFVELGARRVPPHQQDDGFGKPKFSIPKFEGDPDVEEYLTWELKIEKLWRLHDYTEDRKIKLVSSKFDGYALRWWDGITRAHQEDEEFPILTWREMKAIMQARFVPTNYL</sequence>
<evidence type="ECO:0000313" key="2">
    <source>
        <dbReference type="EMBL" id="KAK1692155.1"/>
    </source>
</evidence>
<feature type="compositionally biased region" description="Acidic residues" evidence="1">
    <location>
        <begin position="280"/>
        <end position="294"/>
    </location>
</feature>
<comment type="caution">
    <text evidence="2">The sequence shown here is derived from an EMBL/GenBank/DDBJ whole genome shotgun (WGS) entry which is preliminary data.</text>
</comment>
<dbReference type="PANTHER" id="PTHR35046">
    <property type="entry name" value="ZINC KNUCKLE (CCHC-TYPE) FAMILY PROTEIN"/>
    <property type="match status" value="1"/>
</dbReference>
<feature type="compositionally biased region" description="Basic and acidic residues" evidence="1">
    <location>
        <begin position="87"/>
        <end position="105"/>
    </location>
</feature>
<organism evidence="2 3">
    <name type="scientific">Lolium multiflorum</name>
    <name type="common">Italian ryegrass</name>
    <name type="synonym">Lolium perenne subsp. multiflorum</name>
    <dbReference type="NCBI Taxonomy" id="4521"/>
    <lineage>
        <taxon>Eukaryota</taxon>
        <taxon>Viridiplantae</taxon>
        <taxon>Streptophyta</taxon>
        <taxon>Embryophyta</taxon>
        <taxon>Tracheophyta</taxon>
        <taxon>Spermatophyta</taxon>
        <taxon>Magnoliopsida</taxon>
        <taxon>Liliopsida</taxon>
        <taxon>Poales</taxon>
        <taxon>Poaceae</taxon>
        <taxon>BOP clade</taxon>
        <taxon>Pooideae</taxon>
        <taxon>Poodae</taxon>
        <taxon>Poeae</taxon>
        <taxon>Poeae Chloroplast Group 2 (Poeae type)</taxon>
        <taxon>Loliodinae</taxon>
        <taxon>Loliinae</taxon>
        <taxon>Lolium</taxon>
    </lineage>
</organism>
<proteinExistence type="predicted"/>
<feature type="compositionally biased region" description="Basic residues" evidence="1">
    <location>
        <begin position="106"/>
        <end position="129"/>
    </location>
</feature>
<protein>
    <recommendedName>
        <fullName evidence="4">Retrotransposon gag domain-containing protein</fullName>
    </recommendedName>
</protein>